<evidence type="ECO:0000313" key="4">
    <source>
        <dbReference type="EMBL" id="PJB56843.1"/>
    </source>
</evidence>
<accession>A0A1J5H137</accession>
<evidence type="ECO:0000313" key="6">
    <source>
        <dbReference type="Proteomes" id="UP000228560"/>
    </source>
</evidence>
<dbReference type="RefSeq" id="WP_406608119.1">
    <property type="nucleotide sequence ID" value="NZ_PFKO01000304.1"/>
</dbReference>
<evidence type="ECO:0000313" key="5">
    <source>
        <dbReference type="Proteomes" id="UP000182763"/>
    </source>
</evidence>
<reference evidence="1 5" key="1">
    <citation type="journal article" date="2016" name="Environ. Microbiol.">
        <title>Genomic resolution of a cold subsurface aquifer community provides metabolic insights for novel microbes adapted to high CO concentrations.</title>
        <authorList>
            <person name="Probst A.J."/>
            <person name="Castelle C.J."/>
            <person name="Singh A."/>
            <person name="Brown C.T."/>
            <person name="Anantharaman K."/>
            <person name="Sharon I."/>
            <person name="Hug L.A."/>
            <person name="Burstein D."/>
            <person name="Emerson J.B."/>
            <person name="Thomas B.C."/>
            <person name="Banfield J.F."/>
        </authorList>
    </citation>
    <scope>NUCLEOTIDE SEQUENCE [LARGE SCALE GENOMIC DNA]</scope>
    <source>
        <strain evidence="1">CG2_30_33_13</strain>
    </source>
</reference>
<sequence length="443" mass="51673">MHPEGINNFNKQAESLVDLVKSQQIQKHSKTDSQKGYFTSHTIAEKDIIGEISINLTNAFRDDLGYLFQVEQRDYGITGSDYEELKKCAERIQKDKTFNTTSSINFVIDNLKKWIRNRYENKEEKDFISFLKSNLDSSIKKYQVWVPIPFTSIENDFSIGNVKIRTISKSIIDLWIRIDSNKIDIDTLPKIEKFKAKIQMEYQGYAAAVYECKAEPIRAQEIAIDYISDALSMLRLFSPSNFSTRLVSGMYEYGKSLIETKNLFLFDSVNLGFSQTSKLLDHGMYWTIPSYIICNPVMSGFNKILLIKGKNEFQKKVYEALKIYSKHTLRRNPFDKLLYILIALESILLRNETEPVQQNLAERIAFAIEKTNKERKKIVKTIKKIYSIRSKFVHHGDQIIEESEELDKFLNITWRMFVLLTQNINSFKTKDEFITALEDLKYS</sequence>
<dbReference type="Proteomes" id="UP000231493">
    <property type="component" value="Unassembled WGS sequence"/>
</dbReference>
<protein>
    <submittedName>
        <fullName evidence="1">Uncharacterized protein</fullName>
    </submittedName>
</protein>
<organism evidence="1 5">
    <name type="scientific">Candidatus Infernicultor aquiphilus</name>
    <dbReference type="NCBI Taxonomy" id="1805029"/>
    <lineage>
        <taxon>Bacteria</taxon>
        <taxon>Pseudomonadati</taxon>
        <taxon>Atribacterota</taxon>
        <taxon>Candidatus Phoenicimicrobiia</taxon>
        <taxon>Candidatus Pheonicimicrobiales</taxon>
        <taxon>Candidatus Phoenicimicrobiaceae</taxon>
        <taxon>Candidatus Infernicultor</taxon>
    </lineage>
</organism>
<evidence type="ECO:0000313" key="3">
    <source>
        <dbReference type="EMBL" id="PIY31737.1"/>
    </source>
</evidence>
<gene>
    <name evidence="1" type="ORF">AUK42_01640</name>
    <name evidence="4" type="ORF">CO097_04250</name>
    <name evidence="3" type="ORF">COZ07_08185</name>
    <name evidence="2" type="ORF">COZ58_05580</name>
</gene>
<dbReference type="EMBL" id="PFIP01000120">
    <property type="protein sequence ID" value="PIX33922.1"/>
    <property type="molecule type" value="Genomic_DNA"/>
</dbReference>
<reference evidence="6 7" key="2">
    <citation type="submission" date="2017-09" db="EMBL/GenBank/DDBJ databases">
        <title>Depth-based differentiation of microbial function through sediment-hosted aquifers and enrichment of novel symbionts in the deep terrestrial subsurface.</title>
        <authorList>
            <person name="Probst A.J."/>
            <person name="Ladd B."/>
            <person name="Jarett J.K."/>
            <person name="Geller-Mcgrath D.E."/>
            <person name="Sieber C.M."/>
            <person name="Emerson J.B."/>
            <person name="Anantharaman K."/>
            <person name="Thomas B.C."/>
            <person name="Malmstrom R."/>
            <person name="Stieglmeier M."/>
            <person name="Klingl A."/>
            <person name="Woyke T."/>
            <person name="Ryan C.M."/>
            <person name="Banfield J.F."/>
        </authorList>
    </citation>
    <scope>NUCLEOTIDE SEQUENCE [LARGE SCALE GENOMIC DNA]</scope>
    <source>
        <strain evidence="3">CG_4_10_14_3_um_filter_34_13</strain>
        <strain evidence="4">CG_4_9_14_3_um_filter_33_16</strain>
    </source>
</reference>
<comment type="caution">
    <text evidence="1">The sequence shown here is derived from an EMBL/GenBank/DDBJ whole genome shotgun (WGS) entry which is preliminary data.</text>
</comment>
<dbReference type="EMBL" id="MNYY01000039">
    <property type="protein sequence ID" value="OIP72856.1"/>
    <property type="molecule type" value="Genomic_DNA"/>
</dbReference>
<evidence type="ECO:0000313" key="7">
    <source>
        <dbReference type="Proteomes" id="UP000230646"/>
    </source>
</evidence>
<dbReference type="Proteomes" id="UP000230646">
    <property type="component" value="Unassembled WGS sequence"/>
</dbReference>
<accession>A0A2M7PN70</accession>
<reference evidence="2" key="3">
    <citation type="submission" date="2017-09" db="EMBL/GenBank/DDBJ databases">
        <title>Depth-based differentiation of microbial function through sediment-hosted aquifers and enrichment of novel symbionts in the deep terrestrial subsurface.</title>
        <authorList>
            <person name="Probst A.J."/>
            <person name="Ladd B."/>
            <person name="Jarett J.K."/>
            <person name="Geller-Mcgrath D.E."/>
            <person name="Sieber C.M.K."/>
            <person name="Emerson J.B."/>
            <person name="Anantharaman K."/>
            <person name="Thomas B.C."/>
            <person name="Malmstrom R."/>
            <person name="Stieglmeier M."/>
            <person name="Klingl A."/>
            <person name="Woyke T."/>
            <person name="Ryan C.M."/>
            <person name="Banfield J.F."/>
        </authorList>
    </citation>
    <scope>NUCLEOTIDE SEQUENCE</scope>
    <source>
        <strain evidence="2">CG_4_8_14_3_um_filter_34_18</strain>
    </source>
</reference>
<dbReference type="EMBL" id="PFKO01000304">
    <property type="protein sequence ID" value="PIY31737.1"/>
    <property type="molecule type" value="Genomic_DNA"/>
</dbReference>
<evidence type="ECO:0000313" key="2">
    <source>
        <dbReference type="EMBL" id="PIX33922.1"/>
    </source>
</evidence>
<evidence type="ECO:0000313" key="1">
    <source>
        <dbReference type="EMBL" id="OIP72856.1"/>
    </source>
</evidence>
<dbReference type="Proteomes" id="UP000228560">
    <property type="component" value="Unassembled WGS sequence"/>
</dbReference>
<proteinExistence type="predicted"/>
<accession>A0A2M7K6Z6</accession>
<dbReference type="EMBL" id="PFTV01000104">
    <property type="protein sequence ID" value="PJB56843.1"/>
    <property type="molecule type" value="Genomic_DNA"/>
</dbReference>
<dbReference type="Proteomes" id="UP000182763">
    <property type="component" value="Unassembled WGS sequence"/>
</dbReference>
<dbReference type="AlphaFoldDB" id="A0A1J5H137"/>
<name>A0A1J5H137_9BACT</name>
<accession>A0A2M8CCQ5</accession>